<accession>A0ABY7E201</accession>
<organism evidence="2 3">
    <name type="scientific">Mya arenaria</name>
    <name type="common">Soft-shell clam</name>
    <dbReference type="NCBI Taxonomy" id="6604"/>
    <lineage>
        <taxon>Eukaryota</taxon>
        <taxon>Metazoa</taxon>
        <taxon>Spiralia</taxon>
        <taxon>Lophotrochozoa</taxon>
        <taxon>Mollusca</taxon>
        <taxon>Bivalvia</taxon>
        <taxon>Autobranchia</taxon>
        <taxon>Heteroconchia</taxon>
        <taxon>Euheterodonta</taxon>
        <taxon>Imparidentia</taxon>
        <taxon>Neoheterodontei</taxon>
        <taxon>Myida</taxon>
        <taxon>Myoidea</taxon>
        <taxon>Myidae</taxon>
        <taxon>Mya</taxon>
    </lineage>
</organism>
<evidence type="ECO:0000313" key="3">
    <source>
        <dbReference type="Proteomes" id="UP001164746"/>
    </source>
</evidence>
<feature type="domain" description="EGF-like" evidence="1">
    <location>
        <begin position="123"/>
        <end position="136"/>
    </location>
</feature>
<reference evidence="2" key="1">
    <citation type="submission" date="2022-11" db="EMBL/GenBank/DDBJ databases">
        <title>Centuries of genome instability and evolution in soft-shell clam transmissible cancer (bioRxiv).</title>
        <authorList>
            <person name="Hart S.F.M."/>
            <person name="Yonemitsu M.A."/>
            <person name="Giersch R.M."/>
            <person name="Beal B.F."/>
            <person name="Arriagada G."/>
            <person name="Davis B.W."/>
            <person name="Ostrander E.A."/>
            <person name="Goff S.P."/>
            <person name="Metzger M.J."/>
        </authorList>
    </citation>
    <scope>NUCLEOTIDE SEQUENCE</scope>
    <source>
        <strain evidence="2">MELC-2E11</strain>
        <tissue evidence="2">Siphon/mantle</tissue>
    </source>
</reference>
<proteinExistence type="predicted"/>
<evidence type="ECO:0000313" key="2">
    <source>
        <dbReference type="EMBL" id="WAR01196.1"/>
    </source>
</evidence>
<dbReference type="PROSITE" id="PS01186">
    <property type="entry name" value="EGF_2"/>
    <property type="match status" value="1"/>
</dbReference>
<sequence>MLSCSPSCVDGRRPTPANWMCDEDTVCVAHSTCQHTHWFDNSYCICDDGYLAKYGMCIRRGASIDNLESGAGSLQVGLWSVFTCIALGFMRGAKSCGRTDANHECLGDDTCIEHAVCADNLFCTCIEGYEAVFDLCLKKGAAGTSAGASLHSGMLSVFTCVALGLMVGAKLSRHAGYKFAD</sequence>
<name>A0ABY7E201_MYAAR</name>
<protein>
    <recommendedName>
        <fullName evidence="1">EGF-like domain-containing protein</fullName>
    </recommendedName>
</protein>
<dbReference type="Proteomes" id="UP001164746">
    <property type="component" value="Chromosome 4"/>
</dbReference>
<keyword evidence="3" id="KW-1185">Reference proteome</keyword>
<gene>
    <name evidence="2" type="ORF">MAR_007754</name>
</gene>
<evidence type="ECO:0000259" key="1">
    <source>
        <dbReference type="PROSITE" id="PS01186"/>
    </source>
</evidence>
<dbReference type="InterPro" id="IPR000742">
    <property type="entry name" value="EGF"/>
</dbReference>
<dbReference type="EMBL" id="CP111015">
    <property type="protein sequence ID" value="WAR01196.1"/>
    <property type="molecule type" value="Genomic_DNA"/>
</dbReference>